<proteinExistence type="predicted"/>
<dbReference type="GO" id="GO:0016740">
    <property type="term" value="F:transferase activity"/>
    <property type="evidence" value="ECO:0007669"/>
    <property type="project" value="UniProtKB-KW"/>
</dbReference>
<dbReference type="SUPFAM" id="SSF53383">
    <property type="entry name" value="PLP-dependent transferases"/>
    <property type="match status" value="1"/>
</dbReference>
<dbReference type="AlphaFoldDB" id="A0A0A2KSK1"/>
<dbReference type="Gene3D" id="3.90.1150.10">
    <property type="entry name" value="Aspartate Aminotransferase, domain 1"/>
    <property type="match status" value="1"/>
</dbReference>
<sequence>MFHGIYDVASQLILKWAREGPSNPINVQEDCARLTLDAREDSLQPPVRCFFKNILAHPTYIRAEAAGILSIPLAKCWEQRQFLTHIVPIKHRGHENHLLSAHCHFAGYCVWPIDYPVVPKGQGRTRVIFYADNTIEQVERLIGLITEWAELMLKREGLGAEPLMAASKGVNLDWLTRVVTTASSTMDEGIVYAKEVEVA</sequence>
<evidence type="ECO:0000313" key="2">
    <source>
        <dbReference type="Proteomes" id="UP000030104"/>
    </source>
</evidence>
<dbReference type="InterPro" id="IPR015422">
    <property type="entry name" value="PyrdxlP-dep_Trfase_small"/>
</dbReference>
<keyword evidence="1" id="KW-0808">Transferase</keyword>
<protein>
    <submittedName>
        <fullName evidence="1">Pyridoxal phosphate-dependent transferase, major region, subdomain 2</fullName>
    </submittedName>
</protein>
<dbReference type="OrthoDB" id="2382073at2759"/>
<organism evidence="1 2">
    <name type="scientific">Penicillium italicum</name>
    <name type="common">Blue mold</name>
    <dbReference type="NCBI Taxonomy" id="40296"/>
    <lineage>
        <taxon>Eukaryota</taxon>
        <taxon>Fungi</taxon>
        <taxon>Dikarya</taxon>
        <taxon>Ascomycota</taxon>
        <taxon>Pezizomycotina</taxon>
        <taxon>Eurotiomycetes</taxon>
        <taxon>Eurotiomycetidae</taxon>
        <taxon>Eurotiales</taxon>
        <taxon>Aspergillaceae</taxon>
        <taxon>Penicillium</taxon>
    </lineage>
</organism>
<name>A0A0A2KSK1_PENIT</name>
<dbReference type="EMBL" id="JQGA01001114">
    <property type="protein sequence ID" value="KGO69881.1"/>
    <property type="molecule type" value="Genomic_DNA"/>
</dbReference>
<dbReference type="STRING" id="40296.A0A0A2KSK1"/>
<evidence type="ECO:0000313" key="1">
    <source>
        <dbReference type="EMBL" id="KGO69881.1"/>
    </source>
</evidence>
<accession>A0A0A2KSK1</accession>
<reference evidence="1 2" key="1">
    <citation type="journal article" date="2015" name="Mol. Plant Microbe Interact.">
        <title>Genome, transcriptome, and functional analyses of Penicillium expansum provide new insights into secondary metabolism and pathogenicity.</title>
        <authorList>
            <person name="Ballester A.R."/>
            <person name="Marcet-Houben M."/>
            <person name="Levin E."/>
            <person name="Sela N."/>
            <person name="Selma-Lazaro C."/>
            <person name="Carmona L."/>
            <person name="Wisniewski M."/>
            <person name="Droby S."/>
            <person name="Gonzalez-Candelas L."/>
            <person name="Gabaldon T."/>
        </authorList>
    </citation>
    <scope>NUCLEOTIDE SEQUENCE [LARGE SCALE GENOMIC DNA]</scope>
    <source>
        <strain evidence="1 2">PHI-1</strain>
    </source>
</reference>
<comment type="caution">
    <text evidence="1">The sequence shown here is derived from an EMBL/GenBank/DDBJ whole genome shotgun (WGS) entry which is preliminary data.</text>
</comment>
<keyword evidence="2" id="KW-1185">Reference proteome</keyword>
<dbReference type="InterPro" id="IPR015424">
    <property type="entry name" value="PyrdxlP-dep_Trfase"/>
</dbReference>
<dbReference type="PhylomeDB" id="A0A0A2KSK1"/>
<dbReference type="Proteomes" id="UP000030104">
    <property type="component" value="Unassembled WGS sequence"/>
</dbReference>
<dbReference type="HOGENOM" id="CLU_1372611_0_0_1"/>
<gene>
    <name evidence="1" type="ORF">PITC_040560</name>
</gene>